<keyword evidence="2" id="KW-1185">Reference proteome</keyword>
<protein>
    <submittedName>
        <fullName evidence="1">Uncharacterized protein</fullName>
    </submittedName>
</protein>
<gene>
    <name evidence="1" type="ORF">TPAB3V08_LOCUS3927</name>
</gene>
<organism evidence="1 2">
    <name type="scientific">Timema podura</name>
    <name type="common">Walking stick</name>
    <dbReference type="NCBI Taxonomy" id="61482"/>
    <lineage>
        <taxon>Eukaryota</taxon>
        <taxon>Metazoa</taxon>
        <taxon>Ecdysozoa</taxon>
        <taxon>Arthropoda</taxon>
        <taxon>Hexapoda</taxon>
        <taxon>Insecta</taxon>
        <taxon>Pterygota</taxon>
        <taxon>Neoptera</taxon>
        <taxon>Polyneoptera</taxon>
        <taxon>Phasmatodea</taxon>
        <taxon>Timematodea</taxon>
        <taxon>Timematoidea</taxon>
        <taxon>Timematidae</taxon>
        <taxon>Timema</taxon>
    </lineage>
</organism>
<reference evidence="1" key="1">
    <citation type="submission" date="2021-03" db="EMBL/GenBank/DDBJ databases">
        <authorList>
            <person name="Tran Van P."/>
        </authorList>
    </citation>
    <scope>NUCLEOTIDE SEQUENCE</scope>
</reference>
<name>A0ABN7NRD9_TIMPD</name>
<proteinExistence type="predicted"/>
<dbReference type="EMBL" id="CAJPIN010004626">
    <property type="protein sequence ID" value="CAG2056944.1"/>
    <property type="molecule type" value="Genomic_DNA"/>
</dbReference>
<comment type="caution">
    <text evidence="1">The sequence shown here is derived from an EMBL/GenBank/DDBJ whole genome shotgun (WGS) entry which is preliminary data.</text>
</comment>
<evidence type="ECO:0000313" key="1">
    <source>
        <dbReference type="EMBL" id="CAG2056944.1"/>
    </source>
</evidence>
<evidence type="ECO:0000313" key="2">
    <source>
        <dbReference type="Proteomes" id="UP001153148"/>
    </source>
</evidence>
<dbReference type="Proteomes" id="UP001153148">
    <property type="component" value="Unassembled WGS sequence"/>
</dbReference>
<sequence length="134" mass="14586">MKPNSLLDAALFLNSSCCGSKGDLTSCAITDNHVCSRHDDPPCHHAASGAIPLDAEDPPPSRSDPSLAGWMFVSYHFLQDYTFPCTILKGFGRMKAMGSLKVSTLAFLEPEQYSQLKEKCKGNVPTVVYFNKGL</sequence>
<accession>A0ABN7NRD9</accession>